<dbReference type="Proteomes" id="UP000037460">
    <property type="component" value="Unassembled WGS sequence"/>
</dbReference>
<dbReference type="PROSITE" id="PS00018">
    <property type="entry name" value="EF_HAND_1"/>
    <property type="match status" value="1"/>
</dbReference>
<dbReference type="SMART" id="SM00054">
    <property type="entry name" value="EFh"/>
    <property type="match status" value="2"/>
</dbReference>
<keyword evidence="1" id="KW-0106">Calcium</keyword>
<evidence type="ECO:0000259" key="3">
    <source>
        <dbReference type="PROSITE" id="PS50222"/>
    </source>
</evidence>
<dbReference type="InterPro" id="IPR011992">
    <property type="entry name" value="EF-hand-dom_pair"/>
</dbReference>
<sequence>MIGSNAAFDNTYLAEKGVLAMLEMGLEATLREYKSKQGMMHSSATTYLAQDDADGEEAAADDQDNLDDMAAEADMAAPMLARARAIFDQLDADGMGTLSKAELKAGLLADYDLQSLLGADADSAHAMMDLDGDGEISWMEFEMMFSSSSQAPEESTAIDLAATEEEAPPP</sequence>
<proteinExistence type="predicted"/>
<dbReference type="AlphaFoldDB" id="A0A0M0K6E5"/>
<reference evidence="5" key="1">
    <citation type="journal article" date="2015" name="PLoS Genet.">
        <title>Genome Sequence and Transcriptome Analyses of Chrysochromulina tobin: Metabolic Tools for Enhanced Algal Fitness in the Prominent Order Prymnesiales (Haptophyceae).</title>
        <authorList>
            <person name="Hovde B.T."/>
            <person name="Deodato C.R."/>
            <person name="Hunsperger H.M."/>
            <person name="Ryken S.A."/>
            <person name="Yost W."/>
            <person name="Jha R.K."/>
            <person name="Patterson J."/>
            <person name="Monnat R.J. Jr."/>
            <person name="Barlow S.B."/>
            <person name="Starkenburg S.R."/>
            <person name="Cattolico R.A."/>
        </authorList>
    </citation>
    <scope>NUCLEOTIDE SEQUENCE</scope>
    <source>
        <strain evidence="5">CCMP291</strain>
    </source>
</reference>
<dbReference type="SUPFAM" id="SSF47473">
    <property type="entry name" value="EF-hand"/>
    <property type="match status" value="1"/>
</dbReference>
<dbReference type="EMBL" id="JWZX01001306">
    <property type="protein sequence ID" value="KOO34177.1"/>
    <property type="molecule type" value="Genomic_DNA"/>
</dbReference>
<evidence type="ECO:0000256" key="2">
    <source>
        <dbReference type="SAM" id="MobiDB-lite"/>
    </source>
</evidence>
<comment type="caution">
    <text evidence="4">The sequence shown here is derived from an EMBL/GenBank/DDBJ whole genome shotgun (WGS) entry which is preliminary data.</text>
</comment>
<gene>
    <name evidence="4" type="ORF">Ctob_010440</name>
</gene>
<feature type="domain" description="EF-hand" evidence="3">
    <location>
        <begin position="78"/>
        <end position="113"/>
    </location>
</feature>
<feature type="domain" description="EF-hand" evidence="3">
    <location>
        <begin position="116"/>
        <end position="151"/>
    </location>
</feature>
<dbReference type="PROSITE" id="PS50222">
    <property type="entry name" value="EF_HAND_2"/>
    <property type="match status" value="2"/>
</dbReference>
<dbReference type="Pfam" id="PF13499">
    <property type="entry name" value="EF-hand_7"/>
    <property type="match status" value="1"/>
</dbReference>
<dbReference type="CDD" id="cd00051">
    <property type="entry name" value="EFh"/>
    <property type="match status" value="1"/>
</dbReference>
<organism evidence="4 5">
    <name type="scientific">Chrysochromulina tobinii</name>
    <dbReference type="NCBI Taxonomy" id="1460289"/>
    <lineage>
        <taxon>Eukaryota</taxon>
        <taxon>Haptista</taxon>
        <taxon>Haptophyta</taxon>
        <taxon>Prymnesiophyceae</taxon>
        <taxon>Prymnesiales</taxon>
        <taxon>Chrysochromulinaceae</taxon>
        <taxon>Chrysochromulina</taxon>
    </lineage>
</organism>
<evidence type="ECO:0000313" key="4">
    <source>
        <dbReference type="EMBL" id="KOO34177.1"/>
    </source>
</evidence>
<evidence type="ECO:0000313" key="5">
    <source>
        <dbReference type="Proteomes" id="UP000037460"/>
    </source>
</evidence>
<dbReference type="InterPro" id="IPR002048">
    <property type="entry name" value="EF_hand_dom"/>
</dbReference>
<name>A0A0M0K6E5_9EUKA</name>
<dbReference type="Gene3D" id="1.10.238.10">
    <property type="entry name" value="EF-hand"/>
    <property type="match status" value="1"/>
</dbReference>
<accession>A0A0M0K6E5</accession>
<keyword evidence="5" id="KW-1185">Reference proteome</keyword>
<feature type="region of interest" description="Disordered" evidence="2">
    <location>
        <begin position="146"/>
        <end position="170"/>
    </location>
</feature>
<protein>
    <recommendedName>
        <fullName evidence="3">EF-hand domain-containing protein</fullName>
    </recommendedName>
</protein>
<dbReference type="GO" id="GO:0005509">
    <property type="term" value="F:calcium ion binding"/>
    <property type="evidence" value="ECO:0007669"/>
    <property type="project" value="InterPro"/>
</dbReference>
<evidence type="ECO:0000256" key="1">
    <source>
        <dbReference type="ARBA" id="ARBA00022837"/>
    </source>
</evidence>
<dbReference type="InterPro" id="IPR018247">
    <property type="entry name" value="EF_Hand_1_Ca_BS"/>
</dbReference>